<dbReference type="PANTHER" id="PTHR12592:SF0">
    <property type="entry name" value="ATP-DEPENDENT (S)-NAD(P)H-HYDRATE DEHYDRATASE"/>
    <property type="match status" value="1"/>
</dbReference>
<dbReference type="PANTHER" id="PTHR12592">
    <property type="entry name" value="ATP-DEPENDENT (S)-NAD(P)H-HYDRATE DEHYDRATASE FAMILY MEMBER"/>
    <property type="match status" value="1"/>
</dbReference>
<dbReference type="RefSeq" id="WP_010747033.1">
    <property type="nucleotide sequence ID" value="NZ_BAAAXM010000013.1"/>
</dbReference>
<feature type="binding site" evidence="6">
    <location>
        <position position="216"/>
    </location>
    <ligand>
        <name>AMP</name>
        <dbReference type="ChEBI" id="CHEBI:456215"/>
    </ligand>
</feature>
<dbReference type="InterPro" id="IPR000631">
    <property type="entry name" value="CARKD"/>
</dbReference>
<organism evidence="9 10">
    <name type="scientific">Enterococcus raffinosus</name>
    <dbReference type="NCBI Taxonomy" id="71452"/>
    <lineage>
        <taxon>Bacteria</taxon>
        <taxon>Bacillati</taxon>
        <taxon>Bacillota</taxon>
        <taxon>Bacilli</taxon>
        <taxon>Lactobacillales</taxon>
        <taxon>Enterococcaceae</taxon>
        <taxon>Enterococcus</taxon>
    </lineage>
</organism>
<comment type="cofactor">
    <cofactor evidence="6">
        <name>Mg(2+)</name>
        <dbReference type="ChEBI" id="CHEBI:18420"/>
    </cofactor>
</comment>
<dbReference type="Pfam" id="PF01256">
    <property type="entry name" value="Carb_kinase"/>
    <property type="match status" value="1"/>
</dbReference>
<feature type="binding site" evidence="6">
    <location>
        <begin position="187"/>
        <end position="191"/>
    </location>
    <ligand>
        <name>AMP</name>
        <dbReference type="ChEBI" id="CHEBI:456215"/>
    </ligand>
</feature>
<dbReference type="PROSITE" id="PS51383">
    <property type="entry name" value="YJEF_C_3"/>
    <property type="match status" value="1"/>
</dbReference>
<comment type="function">
    <text evidence="6">Catalyzes the dehydration of the S-form of NAD(P)HX at the expense of ADP, which is converted to AMP. Together with NAD(P)HX epimerase, which catalyzes the epimerization of the S- and R-forms, the enzyme allows the repair of both epimers of NAD(P)HX, a damaged form of NAD(P)H that is a result of enzymatic or heat-dependent hydration.</text>
</comment>
<dbReference type="GO" id="GO:0005524">
    <property type="term" value="F:ATP binding"/>
    <property type="evidence" value="ECO:0007669"/>
    <property type="project" value="UniProtKB-KW"/>
</dbReference>
<evidence type="ECO:0000313" key="8">
    <source>
        <dbReference type="EMBL" id="MDT2537162.1"/>
    </source>
</evidence>
<evidence type="ECO:0000256" key="1">
    <source>
        <dbReference type="ARBA" id="ARBA00022741"/>
    </source>
</evidence>
<dbReference type="SUPFAM" id="SSF53613">
    <property type="entry name" value="Ribokinase-like"/>
    <property type="match status" value="1"/>
</dbReference>
<keyword evidence="2 6" id="KW-0067">ATP-binding</keyword>
<keyword evidence="4 6" id="KW-0520">NAD</keyword>
<accession>A0AAW8T6B1</accession>
<feature type="binding site" evidence="6">
    <location>
        <position position="101"/>
    </location>
    <ligand>
        <name>(6S)-NADPHX</name>
        <dbReference type="ChEBI" id="CHEBI:64076"/>
    </ligand>
</feature>
<evidence type="ECO:0000313" key="9">
    <source>
        <dbReference type="EMBL" id="MDT2543239.1"/>
    </source>
</evidence>
<comment type="catalytic activity">
    <reaction evidence="6">
        <text>(6S)-NADHX + ADP = AMP + phosphate + NADH + H(+)</text>
        <dbReference type="Rhea" id="RHEA:32223"/>
        <dbReference type="ChEBI" id="CHEBI:15378"/>
        <dbReference type="ChEBI" id="CHEBI:43474"/>
        <dbReference type="ChEBI" id="CHEBI:57945"/>
        <dbReference type="ChEBI" id="CHEBI:64074"/>
        <dbReference type="ChEBI" id="CHEBI:456215"/>
        <dbReference type="ChEBI" id="CHEBI:456216"/>
        <dbReference type="EC" id="4.2.1.136"/>
    </reaction>
</comment>
<reference evidence="9" key="1">
    <citation type="submission" date="2023-03" db="EMBL/GenBank/DDBJ databases">
        <authorList>
            <person name="Shen W."/>
            <person name="Cai J."/>
        </authorList>
    </citation>
    <scope>NUCLEOTIDE SEQUENCE</scope>
    <source>
        <strain evidence="8">B646-2</strain>
        <strain evidence="9">Y15</strain>
    </source>
</reference>
<dbReference type="GO" id="GO:0110051">
    <property type="term" value="P:metabolite repair"/>
    <property type="evidence" value="ECO:0007669"/>
    <property type="project" value="TreeGrafter"/>
</dbReference>
<comment type="catalytic activity">
    <reaction evidence="6">
        <text>(6S)-NADPHX + ADP = AMP + phosphate + NADPH + H(+)</text>
        <dbReference type="Rhea" id="RHEA:32235"/>
        <dbReference type="ChEBI" id="CHEBI:15378"/>
        <dbReference type="ChEBI" id="CHEBI:43474"/>
        <dbReference type="ChEBI" id="CHEBI:57783"/>
        <dbReference type="ChEBI" id="CHEBI:64076"/>
        <dbReference type="ChEBI" id="CHEBI:456215"/>
        <dbReference type="ChEBI" id="CHEBI:456216"/>
        <dbReference type="EC" id="4.2.1.136"/>
    </reaction>
</comment>
<dbReference type="Gene3D" id="3.40.1190.20">
    <property type="match status" value="1"/>
</dbReference>
<dbReference type="GO" id="GO:0046496">
    <property type="term" value="P:nicotinamide nucleotide metabolic process"/>
    <property type="evidence" value="ECO:0007669"/>
    <property type="project" value="UniProtKB-UniRule"/>
</dbReference>
<dbReference type="Proteomes" id="UP001254770">
    <property type="component" value="Unassembled WGS sequence"/>
</dbReference>
<evidence type="ECO:0000256" key="6">
    <source>
        <dbReference type="HAMAP-Rule" id="MF_01965"/>
    </source>
</evidence>
<dbReference type="GO" id="GO:0052856">
    <property type="term" value="F:NAD(P)HX epimerase activity"/>
    <property type="evidence" value="ECO:0007669"/>
    <property type="project" value="TreeGrafter"/>
</dbReference>
<evidence type="ECO:0000256" key="2">
    <source>
        <dbReference type="ARBA" id="ARBA00022840"/>
    </source>
</evidence>
<dbReference type="Proteomes" id="UP001249240">
    <property type="component" value="Unassembled WGS sequence"/>
</dbReference>
<dbReference type="CDD" id="cd01171">
    <property type="entry name" value="YXKO-related"/>
    <property type="match status" value="1"/>
</dbReference>
<dbReference type="PROSITE" id="PS01049">
    <property type="entry name" value="YJEF_C_1"/>
    <property type="match status" value="1"/>
</dbReference>
<name>A0AAW8T6B1_9ENTE</name>
<evidence type="ECO:0000256" key="4">
    <source>
        <dbReference type="ARBA" id="ARBA00023027"/>
    </source>
</evidence>
<dbReference type="InterPro" id="IPR017953">
    <property type="entry name" value="Carbohydrate_kinase_pred_CS"/>
</dbReference>
<evidence type="ECO:0000256" key="5">
    <source>
        <dbReference type="ARBA" id="ARBA00023239"/>
    </source>
</evidence>
<dbReference type="EMBL" id="JARPXL010000002">
    <property type="protein sequence ID" value="MDT2543239.1"/>
    <property type="molecule type" value="Genomic_DNA"/>
</dbReference>
<dbReference type="EMBL" id="JARPXM010000002">
    <property type="protein sequence ID" value="MDT2537162.1"/>
    <property type="molecule type" value="Genomic_DNA"/>
</dbReference>
<comment type="caution">
    <text evidence="9">The sequence shown here is derived from an EMBL/GenBank/DDBJ whole genome shotgun (WGS) entry which is preliminary data.</text>
</comment>
<proteinExistence type="inferred from homology"/>
<feature type="binding site" evidence="6">
    <location>
        <position position="217"/>
    </location>
    <ligand>
        <name>(6S)-NADPHX</name>
        <dbReference type="ChEBI" id="CHEBI:64076"/>
    </ligand>
</feature>
<protein>
    <recommendedName>
        <fullName evidence="6">ADP-dependent (S)-NAD(P)H-hydrate dehydratase</fullName>
        <ecNumber evidence="6">4.2.1.136</ecNumber>
    </recommendedName>
    <alternativeName>
        <fullName evidence="6">ADP-dependent NAD(P)HX dehydratase</fullName>
    </alternativeName>
</protein>
<dbReference type="NCBIfam" id="TIGR00196">
    <property type="entry name" value="yjeF_cterm"/>
    <property type="match status" value="1"/>
</dbReference>
<comment type="similarity">
    <text evidence="6">Belongs to the NnrD/CARKD family.</text>
</comment>
<keyword evidence="5 6" id="KW-0456">Lyase</keyword>
<keyword evidence="1 6" id="KW-0547">Nucleotide-binding</keyword>
<feature type="binding site" evidence="6">
    <location>
        <position position="153"/>
    </location>
    <ligand>
        <name>(6S)-NADPHX</name>
        <dbReference type="ChEBI" id="CHEBI:64076"/>
    </ligand>
</feature>
<gene>
    <name evidence="6" type="primary">nnrD</name>
    <name evidence="9" type="ORF">P7D69_02625</name>
    <name evidence="8" type="ORF">P7D78_03415</name>
</gene>
<dbReference type="InterPro" id="IPR029056">
    <property type="entry name" value="Ribokinase-like"/>
</dbReference>
<feature type="binding site" evidence="6">
    <location>
        <position position="40"/>
    </location>
    <ligand>
        <name>(6S)-NADPHX</name>
        <dbReference type="ChEBI" id="CHEBI:64076"/>
    </ligand>
</feature>
<dbReference type="AlphaFoldDB" id="A0AAW8T6B1"/>
<dbReference type="EC" id="4.2.1.136" evidence="6"/>
<comment type="subunit">
    <text evidence="6">Homotetramer.</text>
</comment>
<dbReference type="GO" id="GO:0052855">
    <property type="term" value="F:ADP-dependent NAD(P)H-hydrate dehydratase activity"/>
    <property type="evidence" value="ECO:0007669"/>
    <property type="project" value="UniProtKB-UniRule"/>
</dbReference>
<sequence>MVQLNEEILHKVITKRPEISHKGTFGRVALIGGNQQYGGAIIMSAEACIKSGAGLTTVITAEKNHAPLHTRLPEAMVLDFSELKTIYQILKKADVILIGPGLGLEKEALTLLKWVLKNQQEQQWLVIDGSAITLFSDYSLSLKSPEQTVFTPHLAEWERLSGLKFVDQTDENNRAKQALLGAKIVLKSHRTTIYDEAIAYYQNPLGNPGMATGGTGDTLAGMITGFLAQFEKNTDTIAAAVYLHSLIGDTLAKDNYVVLPTLISEALPRYMKKFATERN</sequence>
<dbReference type="PROSITE" id="PS01050">
    <property type="entry name" value="YJEF_C_2"/>
    <property type="match status" value="1"/>
</dbReference>
<keyword evidence="3 6" id="KW-0521">NADP</keyword>
<evidence type="ECO:0000259" key="7">
    <source>
        <dbReference type="PROSITE" id="PS51383"/>
    </source>
</evidence>
<feature type="domain" description="YjeF C-terminal" evidence="7">
    <location>
        <begin position="5"/>
        <end position="274"/>
    </location>
</feature>
<evidence type="ECO:0000256" key="3">
    <source>
        <dbReference type="ARBA" id="ARBA00022857"/>
    </source>
</evidence>
<dbReference type="HAMAP" id="MF_01965">
    <property type="entry name" value="NADHX_dehydratase"/>
    <property type="match status" value="1"/>
</dbReference>
<evidence type="ECO:0000313" key="10">
    <source>
        <dbReference type="Proteomes" id="UP001254770"/>
    </source>
</evidence>